<dbReference type="PRINTS" id="PR00111">
    <property type="entry name" value="ABHYDROLASE"/>
</dbReference>
<sequence>MGSLLSFSPARMINQCMKIYFNSCGLFSRIVELDNGTTMHCWMPQTVAVKGSSSSLKLAHTDDKKPALVFLHAFGADAFTWCRQISRFSKCFDLYIPDLLFCGDSYTTNSSRTEFFQAECVLELLQQLNVFKFSVVGTSYGGFVAYRLAHLYPHAVHKLVLSSSGVNMTPDTDQALVDKFGTENVAEVLMPSTVEGLRRAWRLAIHSQPLFPVPSFICEDVLETVFNKNRKEKLELLDGLQLRKPDAPPLPKVTQDTLIIWGESDGIFNVSLAYDLKEYIGDNAEVVVLKHAGHAPQLEKAKEYNRVLMTFLRQVSLSPKLSL</sequence>
<evidence type="ECO:0000313" key="2">
    <source>
        <dbReference type="EMBL" id="CAK9233967.1"/>
    </source>
</evidence>
<dbReference type="InterPro" id="IPR029058">
    <property type="entry name" value="AB_hydrolase_fold"/>
</dbReference>
<keyword evidence="3" id="KW-1185">Reference proteome</keyword>
<gene>
    <name evidence="2" type="ORF">CSSPTR1EN2_LOCUS21880</name>
</gene>
<dbReference type="PANTHER" id="PTHR43139:SF66">
    <property type="entry name" value="ALPHA_BETA-HYDROLASES SUPERFAMILY PROTEIN"/>
    <property type="match status" value="1"/>
</dbReference>
<dbReference type="InterPro" id="IPR000073">
    <property type="entry name" value="AB_hydrolase_1"/>
</dbReference>
<protein>
    <recommendedName>
        <fullName evidence="1">AB hydrolase-1 domain-containing protein</fullName>
    </recommendedName>
</protein>
<feature type="domain" description="AB hydrolase-1" evidence="1">
    <location>
        <begin position="68"/>
        <end position="306"/>
    </location>
</feature>
<dbReference type="Pfam" id="PF12697">
    <property type="entry name" value="Abhydrolase_6"/>
    <property type="match status" value="1"/>
</dbReference>
<dbReference type="PANTHER" id="PTHR43139">
    <property type="entry name" value="SI:DKEY-122A22.2"/>
    <property type="match status" value="1"/>
</dbReference>
<reference evidence="2" key="1">
    <citation type="submission" date="2024-02" db="EMBL/GenBank/DDBJ databases">
        <authorList>
            <consortium name="ELIXIR-Norway"/>
            <consortium name="Elixir Norway"/>
        </authorList>
    </citation>
    <scope>NUCLEOTIDE SEQUENCE</scope>
</reference>
<evidence type="ECO:0000259" key="1">
    <source>
        <dbReference type="Pfam" id="PF12697"/>
    </source>
</evidence>
<dbReference type="Gene3D" id="3.40.50.1820">
    <property type="entry name" value="alpha/beta hydrolase"/>
    <property type="match status" value="1"/>
</dbReference>
<organism evidence="2 3">
    <name type="scientific">Sphagnum troendelagicum</name>
    <dbReference type="NCBI Taxonomy" id="128251"/>
    <lineage>
        <taxon>Eukaryota</taxon>
        <taxon>Viridiplantae</taxon>
        <taxon>Streptophyta</taxon>
        <taxon>Embryophyta</taxon>
        <taxon>Bryophyta</taxon>
        <taxon>Sphagnophytina</taxon>
        <taxon>Sphagnopsida</taxon>
        <taxon>Sphagnales</taxon>
        <taxon>Sphagnaceae</taxon>
        <taxon>Sphagnum</taxon>
    </lineage>
</organism>
<dbReference type="Proteomes" id="UP001497512">
    <property type="component" value="Chromosome 8"/>
</dbReference>
<evidence type="ECO:0000313" key="3">
    <source>
        <dbReference type="Proteomes" id="UP001497512"/>
    </source>
</evidence>
<dbReference type="SUPFAM" id="SSF53474">
    <property type="entry name" value="alpha/beta-Hydrolases"/>
    <property type="match status" value="1"/>
</dbReference>
<name>A0ABP0UZ72_9BRYO</name>
<accession>A0ABP0UZ72</accession>
<proteinExistence type="predicted"/>
<dbReference type="EMBL" id="OZ019900">
    <property type="protein sequence ID" value="CAK9233967.1"/>
    <property type="molecule type" value="Genomic_DNA"/>
</dbReference>
<dbReference type="InterPro" id="IPR052370">
    <property type="entry name" value="Meta-cleavage_hydrolase"/>
</dbReference>